<evidence type="ECO:0000256" key="1">
    <source>
        <dbReference type="SAM" id="Phobius"/>
    </source>
</evidence>
<comment type="caution">
    <text evidence="2">The sequence shown here is derived from an EMBL/GenBank/DDBJ whole genome shotgun (WGS) entry which is preliminary data.</text>
</comment>
<keyword evidence="1" id="KW-0812">Transmembrane</keyword>
<dbReference type="EMBL" id="JADEWZ010000012">
    <property type="protein sequence ID" value="MBE9116207.1"/>
    <property type="molecule type" value="Genomic_DNA"/>
</dbReference>
<keyword evidence="1" id="KW-0472">Membrane</keyword>
<evidence type="ECO:0000313" key="3">
    <source>
        <dbReference type="Proteomes" id="UP000654482"/>
    </source>
</evidence>
<evidence type="ECO:0000313" key="2">
    <source>
        <dbReference type="EMBL" id="MBE9116207.1"/>
    </source>
</evidence>
<accession>A0A8J7ISJ3</accession>
<gene>
    <name evidence="2" type="ORF">IQ249_09895</name>
</gene>
<feature type="transmembrane region" description="Helical" evidence="1">
    <location>
        <begin position="41"/>
        <end position="61"/>
    </location>
</feature>
<keyword evidence="1" id="KW-1133">Transmembrane helix</keyword>
<dbReference type="AlphaFoldDB" id="A0A8J7ISJ3"/>
<dbReference type="Proteomes" id="UP000654482">
    <property type="component" value="Unassembled WGS sequence"/>
</dbReference>
<name>A0A8J7ISJ3_9CYAN</name>
<protein>
    <submittedName>
        <fullName evidence="2">Uncharacterized protein</fullName>
    </submittedName>
</protein>
<proteinExistence type="predicted"/>
<reference evidence="2" key="1">
    <citation type="submission" date="2020-10" db="EMBL/GenBank/DDBJ databases">
        <authorList>
            <person name="Castelo-Branco R."/>
            <person name="Eusebio N."/>
            <person name="Adriana R."/>
            <person name="Vieira A."/>
            <person name="Brugerolle De Fraissinette N."/>
            <person name="Rezende De Castro R."/>
            <person name="Schneider M.P."/>
            <person name="Vasconcelos V."/>
            <person name="Leao P.N."/>
        </authorList>
    </citation>
    <scope>NUCLEOTIDE SEQUENCE</scope>
    <source>
        <strain evidence="2">LEGE 07157</strain>
    </source>
</reference>
<organism evidence="2 3">
    <name type="scientific">Lusitaniella coriacea LEGE 07157</name>
    <dbReference type="NCBI Taxonomy" id="945747"/>
    <lineage>
        <taxon>Bacteria</taxon>
        <taxon>Bacillati</taxon>
        <taxon>Cyanobacteriota</taxon>
        <taxon>Cyanophyceae</taxon>
        <taxon>Spirulinales</taxon>
        <taxon>Lusitaniellaceae</taxon>
        <taxon>Lusitaniella</taxon>
    </lineage>
</organism>
<feature type="transmembrane region" description="Helical" evidence="1">
    <location>
        <begin position="7"/>
        <end position="29"/>
    </location>
</feature>
<keyword evidence="3" id="KW-1185">Reference proteome</keyword>
<dbReference type="RefSeq" id="WP_194029301.1">
    <property type="nucleotide sequence ID" value="NZ_JADEWZ010000012.1"/>
</dbReference>
<sequence>MNTIKKILSGLLITGGAVFLFVAASVVLTPAEERTDWEIDAAIGCIILGLPPVVAGSWLGLSTYRQTKTQKRAQEDLRSTFFRLLEQNQGQITVLRLAMEAQIPAEQAKEFLDRNAQDFNATFETDENGGIVYLFSL</sequence>